<dbReference type="CDD" id="cd14667">
    <property type="entry name" value="3D_containing_proteins"/>
    <property type="match status" value="1"/>
</dbReference>
<dbReference type="OrthoDB" id="9798935at2"/>
<dbReference type="GO" id="GO:0009254">
    <property type="term" value="P:peptidoglycan turnover"/>
    <property type="evidence" value="ECO:0007669"/>
    <property type="project" value="InterPro"/>
</dbReference>
<gene>
    <name evidence="3" type="ORF">SAMN05421767_1533</name>
</gene>
<protein>
    <submittedName>
        <fullName evidence="3">3D (Asp-Asp-Asp) domain-containing protein</fullName>
    </submittedName>
</protein>
<dbReference type="Pfam" id="PF01476">
    <property type="entry name" value="LysM"/>
    <property type="match status" value="1"/>
</dbReference>
<dbReference type="PANTHER" id="PTHR39160:SF4">
    <property type="entry name" value="RESUSCITATION-PROMOTING FACTOR RPFB"/>
    <property type="match status" value="1"/>
</dbReference>
<dbReference type="SUPFAM" id="SSF50685">
    <property type="entry name" value="Barwin-like endoglucanases"/>
    <property type="match status" value="1"/>
</dbReference>
<dbReference type="Pfam" id="PF06725">
    <property type="entry name" value="3D"/>
    <property type="match status" value="1"/>
</dbReference>
<dbReference type="InterPro" id="IPR018392">
    <property type="entry name" value="LysM"/>
</dbReference>
<dbReference type="SUPFAM" id="SSF54106">
    <property type="entry name" value="LysM domain"/>
    <property type="match status" value="1"/>
</dbReference>
<proteinExistence type="predicted"/>
<dbReference type="InterPro" id="IPR059180">
    <property type="entry name" value="3D_YorM"/>
</dbReference>
<dbReference type="EMBL" id="FOGF01000053">
    <property type="protein sequence ID" value="SER45001.1"/>
    <property type="molecule type" value="Genomic_DNA"/>
</dbReference>
<dbReference type="CDD" id="cd00118">
    <property type="entry name" value="LysM"/>
    <property type="match status" value="1"/>
</dbReference>
<dbReference type="PROSITE" id="PS51782">
    <property type="entry name" value="LYSM"/>
    <property type="match status" value="1"/>
</dbReference>
<dbReference type="Gene3D" id="3.10.350.10">
    <property type="entry name" value="LysM domain"/>
    <property type="match status" value="1"/>
</dbReference>
<evidence type="ECO:0000313" key="3">
    <source>
        <dbReference type="EMBL" id="SER45001.1"/>
    </source>
</evidence>
<dbReference type="InterPro" id="IPR036908">
    <property type="entry name" value="RlpA-like_sf"/>
</dbReference>
<evidence type="ECO:0000313" key="4">
    <source>
        <dbReference type="Proteomes" id="UP000198556"/>
    </source>
</evidence>
<name>A0A1H9PA65_9LACT</name>
<evidence type="ECO:0000256" key="1">
    <source>
        <dbReference type="ARBA" id="ARBA00022729"/>
    </source>
</evidence>
<dbReference type="Gene3D" id="2.40.40.10">
    <property type="entry name" value="RlpA-like domain"/>
    <property type="match status" value="1"/>
</dbReference>
<dbReference type="STRING" id="137733.SAMN05421767_1533"/>
<evidence type="ECO:0000259" key="2">
    <source>
        <dbReference type="PROSITE" id="PS51782"/>
    </source>
</evidence>
<feature type="domain" description="LysM" evidence="2">
    <location>
        <begin position="52"/>
        <end position="96"/>
    </location>
</feature>
<dbReference type="RefSeq" id="WP_089747909.1">
    <property type="nucleotide sequence ID" value="NZ_FOGF01000053.1"/>
</dbReference>
<keyword evidence="4" id="KW-1185">Reference proteome</keyword>
<dbReference type="GO" id="GO:0004553">
    <property type="term" value="F:hydrolase activity, hydrolyzing O-glycosyl compounds"/>
    <property type="evidence" value="ECO:0007669"/>
    <property type="project" value="InterPro"/>
</dbReference>
<dbReference type="InterPro" id="IPR010611">
    <property type="entry name" value="3D_dom"/>
</dbReference>
<dbReference type="InterPro" id="IPR036779">
    <property type="entry name" value="LysM_dom_sf"/>
</dbReference>
<dbReference type="Proteomes" id="UP000198556">
    <property type="component" value="Unassembled WGS sequence"/>
</dbReference>
<reference evidence="3 4" key="1">
    <citation type="submission" date="2016-10" db="EMBL/GenBank/DDBJ databases">
        <authorList>
            <person name="de Groot N.N."/>
        </authorList>
    </citation>
    <scope>NUCLEOTIDE SEQUENCE [LARGE SCALE GENOMIC DNA]</scope>
    <source>
        <strain evidence="3 4">DSM 15827</strain>
    </source>
</reference>
<keyword evidence="1" id="KW-0732">Signal</keyword>
<accession>A0A1H9PA65</accession>
<dbReference type="PANTHER" id="PTHR39160">
    <property type="entry name" value="CELL WALL-BINDING PROTEIN YOCH"/>
    <property type="match status" value="1"/>
</dbReference>
<organism evidence="3 4">
    <name type="scientific">Granulicatella balaenopterae</name>
    <dbReference type="NCBI Taxonomy" id="137733"/>
    <lineage>
        <taxon>Bacteria</taxon>
        <taxon>Bacillati</taxon>
        <taxon>Bacillota</taxon>
        <taxon>Bacilli</taxon>
        <taxon>Lactobacillales</taxon>
        <taxon>Carnobacteriaceae</taxon>
        <taxon>Granulicatella</taxon>
    </lineage>
</organism>
<dbReference type="AlphaFoldDB" id="A0A1H9PA65"/>
<dbReference type="GO" id="GO:0019867">
    <property type="term" value="C:outer membrane"/>
    <property type="evidence" value="ECO:0007669"/>
    <property type="project" value="InterPro"/>
</dbReference>
<dbReference type="InterPro" id="IPR051933">
    <property type="entry name" value="Resuscitation_pf_RpfB"/>
</dbReference>
<dbReference type="SMART" id="SM00257">
    <property type="entry name" value="LysM"/>
    <property type="match status" value="1"/>
</dbReference>
<sequence>MKIKNMFLVFVATLSFVGYTVEQNIEVIAKEWNARTVEDVQKEVEVDDNGEMHYTVQWGDTLSIVSLASGMPLQALQQLNNIEQANMIYAGMDLTLIGNQTIVAIDPNKPAAEEVEEPVAEEEVEEPVAEEEVEEPVAEEVVEEVAPQPVQQSGYELTVEASAYSYQEAGLSSYTADGTNLANEPNIIAVDPSVIPLGTLVEIPGYGVYRAADTGGAIKGNRIDIHMTSIQAMNQFGRRTITIKVLN</sequence>